<organism evidence="1 2">
    <name type="scientific">Roseovarius halotolerans</name>
    <dbReference type="NCBI Taxonomy" id="505353"/>
    <lineage>
        <taxon>Bacteria</taxon>
        <taxon>Pseudomonadati</taxon>
        <taxon>Pseudomonadota</taxon>
        <taxon>Alphaproteobacteria</taxon>
        <taxon>Rhodobacterales</taxon>
        <taxon>Roseobacteraceae</taxon>
        <taxon>Roseovarius</taxon>
    </lineage>
</organism>
<name>A0A1X6ZY01_9RHOB</name>
<keyword evidence="1" id="KW-0378">Hydrolase</keyword>
<gene>
    <name evidence="1" type="primary">kynB</name>
    <name evidence="1" type="ORF">ROH8110_03649</name>
</gene>
<dbReference type="AlphaFoldDB" id="A0A1X6ZY01"/>
<dbReference type="EMBL" id="FWFU01000006">
    <property type="protein sequence ID" value="SLN64904.1"/>
    <property type="molecule type" value="Genomic_DNA"/>
</dbReference>
<dbReference type="EC" id="3.5.1.9" evidence="1"/>
<sequence length="232" mass="25440">MQLIDLSREIHHRTPTHPSHPPVAIGRWNWHEEKKYAGDVEFSSASLFMTLGDHAGTHVDAPRHFDDAPDAQTVDEMPLEQFYTPALCLDLSDKPLGSDITIEDLEEAEKASGVSIDAGDTVLIYMGFNDRVAISSPEYLTDFPGLTKDSAEWLGGKGIVSFGVEAISPGRPSRNNFLVHQVCRDLGFTHMECLVNLHKLVGIGKFTFIGFPLKIKGGTGSPIRAVAVIDEE</sequence>
<dbReference type="InterPro" id="IPR007325">
    <property type="entry name" value="KFase/CYL"/>
</dbReference>
<dbReference type="SUPFAM" id="SSF102198">
    <property type="entry name" value="Putative cyclase"/>
    <property type="match status" value="1"/>
</dbReference>
<dbReference type="Gene3D" id="3.50.30.50">
    <property type="entry name" value="Putative cyclase"/>
    <property type="match status" value="1"/>
</dbReference>
<dbReference type="PANTHER" id="PTHR31118">
    <property type="entry name" value="CYCLASE-LIKE PROTEIN 2"/>
    <property type="match status" value="1"/>
</dbReference>
<dbReference type="Proteomes" id="UP000193207">
    <property type="component" value="Unassembled WGS sequence"/>
</dbReference>
<dbReference type="GO" id="GO:0004061">
    <property type="term" value="F:arylformamidase activity"/>
    <property type="evidence" value="ECO:0007669"/>
    <property type="project" value="UniProtKB-EC"/>
</dbReference>
<dbReference type="OrthoDB" id="9777007at2"/>
<reference evidence="1 2" key="1">
    <citation type="submission" date="2017-03" db="EMBL/GenBank/DDBJ databases">
        <authorList>
            <person name="Afonso C.L."/>
            <person name="Miller P.J."/>
            <person name="Scott M.A."/>
            <person name="Spackman E."/>
            <person name="Goraichik I."/>
            <person name="Dimitrov K.M."/>
            <person name="Suarez D.L."/>
            <person name="Swayne D.E."/>
        </authorList>
    </citation>
    <scope>NUCLEOTIDE SEQUENCE [LARGE SCALE GENOMIC DNA]</scope>
    <source>
        <strain evidence="1 2">CECT 8110</strain>
    </source>
</reference>
<dbReference type="GO" id="GO:0019441">
    <property type="term" value="P:L-tryptophan catabolic process to kynurenine"/>
    <property type="evidence" value="ECO:0007669"/>
    <property type="project" value="InterPro"/>
</dbReference>
<dbReference type="InterPro" id="IPR037175">
    <property type="entry name" value="KFase_sf"/>
</dbReference>
<dbReference type="RefSeq" id="WP_085819204.1">
    <property type="nucleotide sequence ID" value="NZ_FWFU01000006.1"/>
</dbReference>
<keyword evidence="2" id="KW-1185">Reference proteome</keyword>
<dbReference type="Pfam" id="PF04199">
    <property type="entry name" value="Cyclase"/>
    <property type="match status" value="1"/>
</dbReference>
<dbReference type="PANTHER" id="PTHR31118:SF12">
    <property type="entry name" value="CYCLASE-LIKE PROTEIN 2"/>
    <property type="match status" value="1"/>
</dbReference>
<protein>
    <submittedName>
        <fullName evidence="1">Kynurenine formamidase</fullName>
        <ecNumber evidence="1">3.5.1.9</ecNumber>
    </submittedName>
</protein>
<accession>A0A1X6ZY01</accession>
<evidence type="ECO:0000313" key="1">
    <source>
        <dbReference type="EMBL" id="SLN64904.1"/>
    </source>
</evidence>
<proteinExistence type="predicted"/>
<evidence type="ECO:0000313" key="2">
    <source>
        <dbReference type="Proteomes" id="UP000193207"/>
    </source>
</evidence>